<dbReference type="STRING" id="322505.SAMN04487836_12323"/>
<dbReference type="InterPro" id="IPR023753">
    <property type="entry name" value="FAD/NAD-binding_dom"/>
</dbReference>
<dbReference type="GO" id="GO:0005737">
    <property type="term" value="C:cytoplasm"/>
    <property type="evidence" value="ECO:0007669"/>
    <property type="project" value="InterPro"/>
</dbReference>
<dbReference type="PRINTS" id="PR00469">
    <property type="entry name" value="PNDRDTASEII"/>
</dbReference>
<evidence type="ECO:0000256" key="4">
    <source>
        <dbReference type="ARBA" id="ARBA00023002"/>
    </source>
</evidence>
<comment type="subunit">
    <text evidence="7">Homodimer.</text>
</comment>
<feature type="domain" description="FAD/NAD(P)-binding" evidence="9">
    <location>
        <begin position="5"/>
        <end position="291"/>
    </location>
</feature>
<dbReference type="PRINTS" id="PR00368">
    <property type="entry name" value="FADPNR"/>
</dbReference>
<accession>A0A1H6VYJ6</accession>
<evidence type="ECO:0000256" key="7">
    <source>
        <dbReference type="RuleBase" id="RU003880"/>
    </source>
</evidence>
<dbReference type="AlphaFoldDB" id="A0A1H6VYJ6"/>
<evidence type="ECO:0000259" key="9">
    <source>
        <dbReference type="Pfam" id="PF07992"/>
    </source>
</evidence>
<dbReference type="EMBL" id="FNYK01000054">
    <property type="protein sequence ID" value="SEJ08786.1"/>
    <property type="molecule type" value="Genomic_DNA"/>
</dbReference>
<keyword evidence="2 7" id="KW-0285">Flavoprotein</keyword>
<proteinExistence type="inferred from homology"/>
<dbReference type="Gene3D" id="3.50.50.60">
    <property type="entry name" value="FAD/NAD(P)-binding domain"/>
    <property type="match status" value="2"/>
</dbReference>
<dbReference type="InterPro" id="IPR008255">
    <property type="entry name" value="Pyr_nucl-diS_OxRdtase_2_AS"/>
</dbReference>
<dbReference type="OrthoDB" id="9806179at2"/>
<gene>
    <name evidence="10" type="ORF">SAMN04487834_105416</name>
</gene>
<evidence type="ECO:0000313" key="11">
    <source>
        <dbReference type="Proteomes" id="UP000183028"/>
    </source>
</evidence>
<keyword evidence="4 7" id="KW-0560">Oxidoreductase</keyword>
<reference evidence="11" key="1">
    <citation type="submission" date="2016-10" db="EMBL/GenBank/DDBJ databases">
        <authorList>
            <person name="Varghese N."/>
        </authorList>
    </citation>
    <scope>NUCLEOTIDE SEQUENCE [LARGE SCALE GENOMIC DNA]</scope>
    <source>
        <strain evidence="11">DSM 20406</strain>
    </source>
</reference>
<dbReference type="NCBIfam" id="TIGR01292">
    <property type="entry name" value="TRX_reduct"/>
    <property type="match status" value="1"/>
</dbReference>
<evidence type="ECO:0000256" key="1">
    <source>
        <dbReference type="ARBA" id="ARBA00009333"/>
    </source>
</evidence>
<comment type="cofactor">
    <cofactor evidence="8">
        <name>FAD</name>
        <dbReference type="ChEBI" id="CHEBI:57692"/>
    </cofactor>
    <text evidence="8">Binds 1 FAD per subunit.</text>
</comment>
<comment type="catalytic activity">
    <reaction evidence="7">
        <text>[thioredoxin]-dithiol + NADP(+) = [thioredoxin]-disulfide + NADPH + H(+)</text>
        <dbReference type="Rhea" id="RHEA:20345"/>
        <dbReference type="Rhea" id="RHEA-COMP:10698"/>
        <dbReference type="Rhea" id="RHEA-COMP:10700"/>
        <dbReference type="ChEBI" id="CHEBI:15378"/>
        <dbReference type="ChEBI" id="CHEBI:29950"/>
        <dbReference type="ChEBI" id="CHEBI:50058"/>
        <dbReference type="ChEBI" id="CHEBI:57783"/>
        <dbReference type="ChEBI" id="CHEBI:58349"/>
        <dbReference type="EC" id="1.8.1.9"/>
    </reaction>
</comment>
<dbReference type="RefSeq" id="WP_074732558.1">
    <property type="nucleotide sequence ID" value="NZ_CACVPP010000031.1"/>
</dbReference>
<protein>
    <recommendedName>
        <fullName evidence="7">Thioredoxin reductase</fullName>
        <ecNumber evidence="7">1.8.1.9</ecNumber>
    </recommendedName>
</protein>
<comment type="similarity">
    <text evidence="1 7">Belongs to the class-II pyridine nucleotide-disulfide oxidoreductase family.</text>
</comment>
<dbReference type="InterPro" id="IPR005982">
    <property type="entry name" value="Thioredox_Rdtase"/>
</dbReference>
<dbReference type="PROSITE" id="PS00573">
    <property type="entry name" value="PYRIDINE_REDOX_2"/>
    <property type="match status" value="1"/>
</dbReference>
<keyword evidence="11" id="KW-1185">Reference proteome</keyword>
<dbReference type="PANTHER" id="PTHR48105">
    <property type="entry name" value="THIOREDOXIN REDUCTASE 1-RELATED-RELATED"/>
    <property type="match status" value="1"/>
</dbReference>
<evidence type="ECO:0000256" key="6">
    <source>
        <dbReference type="ARBA" id="ARBA00023284"/>
    </source>
</evidence>
<keyword evidence="6 7" id="KW-0676">Redox-active center</keyword>
<evidence type="ECO:0000313" key="10">
    <source>
        <dbReference type="EMBL" id="SEJ08786.1"/>
    </source>
</evidence>
<dbReference type="InterPro" id="IPR050097">
    <property type="entry name" value="Ferredoxin-NADP_redctase_2"/>
</dbReference>
<dbReference type="Proteomes" id="UP000183028">
    <property type="component" value="Unassembled WGS sequence"/>
</dbReference>
<keyword evidence="3 7" id="KW-0274">FAD</keyword>
<dbReference type="InterPro" id="IPR036188">
    <property type="entry name" value="FAD/NAD-bd_sf"/>
</dbReference>
<evidence type="ECO:0000256" key="2">
    <source>
        <dbReference type="ARBA" id="ARBA00022630"/>
    </source>
</evidence>
<dbReference type="GO" id="GO:0004791">
    <property type="term" value="F:thioredoxin-disulfide reductase (NADPH) activity"/>
    <property type="evidence" value="ECO:0007669"/>
    <property type="project" value="UniProtKB-UniRule"/>
</dbReference>
<sequence length="303" mass="32087">MKKTDVVIIGAGPAGLTAALYASRAGAQVIIVESGAPGGKLNLTAEIENYTGIKKIMGPQLAYDMYEHGLSFGATFEMAEVTGVTVEGDKKIVHLGDDTIEAKAVIIATGTKERKMNIPGEAEMTGRGVSYCAVCDGPFYRGKEVAVIGGGNSAIEEATYLSTIVDKVHVVMRRDVFRADKIISDKALAADNIVFHFKKKPAEVLSEDNKVVGLKVTDSDTNEPSVIPVSGIFPFVGADPITGFVKDLGILDERGYVLTDENMETSVKGIYAVGDVRQKHLRQVITAAGDGAIAGQHVADSLI</sequence>
<name>A0A1H6VYJ6_9FIRM</name>
<evidence type="ECO:0000256" key="5">
    <source>
        <dbReference type="ARBA" id="ARBA00023157"/>
    </source>
</evidence>
<keyword evidence="8" id="KW-0521">NADP</keyword>
<keyword evidence="5" id="KW-1015">Disulfide bond</keyword>
<organism evidence="10 11">
    <name type="scientific">Sharpea azabuensis</name>
    <dbReference type="NCBI Taxonomy" id="322505"/>
    <lineage>
        <taxon>Bacteria</taxon>
        <taxon>Bacillati</taxon>
        <taxon>Bacillota</taxon>
        <taxon>Erysipelotrichia</taxon>
        <taxon>Erysipelotrichales</taxon>
        <taxon>Coprobacillaceae</taxon>
        <taxon>Sharpea</taxon>
    </lineage>
</organism>
<dbReference type="eggNOG" id="COG0492">
    <property type="taxonomic scope" value="Bacteria"/>
</dbReference>
<evidence type="ECO:0000256" key="8">
    <source>
        <dbReference type="RuleBase" id="RU003881"/>
    </source>
</evidence>
<dbReference type="Pfam" id="PF07992">
    <property type="entry name" value="Pyr_redox_2"/>
    <property type="match status" value="1"/>
</dbReference>
<dbReference type="SUPFAM" id="SSF51905">
    <property type="entry name" value="FAD/NAD(P)-binding domain"/>
    <property type="match status" value="1"/>
</dbReference>
<evidence type="ECO:0000256" key="3">
    <source>
        <dbReference type="ARBA" id="ARBA00022827"/>
    </source>
</evidence>
<dbReference type="GO" id="GO:0019430">
    <property type="term" value="P:removal of superoxide radicals"/>
    <property type="evidence" value="ECO:0007669"/>
    <property type="project" value="UniProtKB-UniRule"/>
</dbReference>
<dbReference type="EC" id="1.8.1.9" evidence="7"/>